<protein>
    <recommendedName>
        <fullName evidence="2 8">DNA-directed RNA polymerase</fullName>
        <ecNumber evidence="2 8">2.7.7.6</ecNumber>
    </recommendedName>
</protein>
<dbReference type="InterPro" id="IPR002092">
    <property type="entry name" value="DNA-dir_Rpol_phage-type"/>
</dbReference>
<evidence type="ECO:0000256" key="9">
    <source>
        <dbReference type="SAM" id="MobiDB-lite"/>
    </source>
</evidence>
<keyword evidence="12" id="KW-1185">Reference proteome</keyword>
<reference evidence="12" key="1">
    <citation type="journal article" date="2015" name="PLoS Genet.">
        <title>Genome Sequence and Transcriptome Analyses of Chrysochromulina tobin: Metabolic Tools for Enhanced Algal Fitness in the Prominent Order Prymnesiales (Haptophyceae).</title>
        <authorList>
            <person name="Hovde B.T."/>
            <person name="Deodato C.R."/>
            <person name="Hunsperger H.M."/>
            <person name="Ryken S.A."/>
            <person name="Yost W."/>
            <person name="Jha R.K."/>
            <person name="Patterson J."/>
            <person name="Monnat R.J. Jr."/>
            <person name="Barlow S.B."/>
            <person name="Starkenburg S.R."/>
            <person name="Cattolico R.A."/>
        </authorList>
    </citation>
    <scope>NUCLEOTIDE SEQUENCE</scope>
    <source>
        <strain evidence="12">CCMP291</strain>
    </source>
</reference>
<dbReference type="EC" id="2.7.7.6" evidence="2 8"/>
<comment type="catalytic activity">
    <reaction evidence="7 8">
        <text>RNA(n) + a ribonucleoside 5'-triphosphate = RNA(n+1) + diphosphate</text>
        <dbReference type="Rhea" id="RHEA:21248"/>
        <dbReference type="Rhea" id="RHEA-COMP:14527"/>
        <dbReference type="Rhea" id="RHEA-COMP:17342"/>
        <dbReference type="ChEBI" id="CHEBI:33019"/>
        <dbReference type="ChEBI" id="CHEBI:61557"/>
        <dbReference type="ChEBI" id="CHEBI:140395"/>
        <dbReference type="EC" id="2.7.7.6"/>
    </reaction>
</comment>
<evidence type="ECO:0000313" key="12">
    <source>
        <dbReference type="Proteomes" id="UP000037460"/>
    </source>
</evidence>
<dbReference type="SUPFAM" id="SSF56672">
    <property type="entry name" value="DNA/RNA polymerases"/>
    <property type="match status" value="1"/>
</dbReference>
<organism evidence="11 12">
    <name type="scientific">Chrysochromulina tobinii</name>
    <dbReference type="NCBI Taxonomy" id="1460289"/>
    <lineage>
        <taxon>Eukaryota</taxon>
        <taxon>Haptista</taxon>
        <taxon>Haptophyta</taxon>
        <taxon>Prymnesiophyceae</taxon>
        <taxon>Prymnesiales</taxon>
        <taxon>Chrysochromulinaceae</taxon>
        <taxon>Chrysochromulina</taxon>
    </lineage>
</organism>
<feature type="compositionally biased region" description="Low complexity" evidence="9">
    <location>
        <begin position="513"/>
        <end position="524"/>
    </location>
</feature>
<keyword evidence="4 8" id="KW-0808">Transferase</keyword>
<evidence type="ECO:0000256" key="3">
    <source>
        <dbReference type="ARBA" id="ARBA00022478"/>
    </source>
</evidence>
<dbReference type="InterPro" id="IPR046950">
    <property type="entry name" value="DNA-dir_Rpol_C_phage-type"/>
</dbReference>
<keyword evidence="6 8" id="KW-0804">Transcription</keyword>
<dbReference type="Pfam" id="PF00940">
    <property type="entry name" value="RNA_pol"/>
    <property type="match status" value="1"/>
</dbReference>
<keyword evidence="3 8" id="KW-0240">DNA-directed RNA polymerase</keyword>
<feature type="compositionally biased region" description="Basic and acidic residues" evidence="9">
    <location>
        <begin position="435"/>
        <end position="448"/>
    </location>
</feature>
<dbReference type="Pfam" id="PF14700">
    <property type="entry name" value="RPOL_N"/>
    <property type="match status" value="1"/>
</dbReference>
<dbReference type="EMBL" id="JWZX01002811">
    <property type="protein sequence ID" value="KOO26739.1"/>
    <property type="molecule type" value="Genomic_DNA"/>
</dbReference>
<evidence type="ECO:0000259" key="10">
    <source>
        <dbReference type="SMART" id="SM01311"/>
    </source>
</evidence>
<feature type="compositionally biased region" description="Basic and acidic residues" evidence="9">
    <location>
        <begin position="333"/>
        <end position="388"/>
    </location>
</feature>
<dbReference type="PROSITE" id="PS00489">
    <property type="entry name" value="RNA_POL_PHAGE_2"/>
    <property type="match status" value="1"/>
</dbReference>
<comment type="similarity">
    <text evidence="1 8">Belongs to the phage and mitochondrial RNA polymerase family.</text>
</comment>
<sequence length="1269" mass="140498">MDAYIELQSTASASVQTSSTHTRAAPDERGALDVLGNPVVLYYPRCSEAPSLSPWNATTRTSWREMLDVDPPVGLSECEQRQWRQEVLELHSIDIAVAEYRSRYAQVQTRTKLTSSELLDRRSSQREMVSAGWFTKVAAQLHADMLAWASGESPSELRKRSKVPTATFGALLNDSTSGPRDVALDAVRRLIAKPREAGVPHVLEALLAAEERVLALPREAKPQDVRRAIELVGAHGTPAAQTERATLARQIKSARNGKLRSTYEKNLSERLEKLAEHLAAISLNHVTSELLQPSEVEGVQLTRLAIELATMVQSHYQREDLVRYRSEQLREIEGDAPRDRREIEGDASRDRREIEGDAPRDRREIEGDAPRDRRETEGDAPRDRREVEVAGELSLEGEDGPRDGGVAGEDAGEDAHEQRARLIGYKRKQIARDLPEGWDRPEPSSLHEIDEDEDDGRMAGRMARETLDEDAAAAAAQAADGWLGDEDDDLFAPSQQSALARPDMLPAALEGTSPSGSPEAASGANEPHANGMYEPRNDGRNELHTGGENEFGPAAFCVYQKNGASLREKLGGGGGRRKKQYESLTYVCAHPLLYDTLVAGDLRFLRHTLDPEAKPMLTPPLAWSKPGVGEMPRGGQLHIATQFVRTDSVQHAQIIKSTPQEVMQPMLDGLNALSRTEWRVNKRVLSLVEFMWEAYPSGLPFIPDCPSAVEMPPPPSLPPMPPPDASHEQQSAYDKEIDALNARYSEELNVARLRQYNFQSQRISARLKLDVAAEFADTPFYFPHNLDFRGRVYAVGPHLQYLGDDLARGLLQFALAKPLGESGHFWLKVQLANLYGKDKLPLHERAAWTEARIAEGLVRSVDEQPLAEASSTWWMGAENPVQALQCVFELQAVERHLDEGGLARDFHSALPVQQDGSCNGLQHYAALGRDRLGATQVNLVPADRPSDVYSGVTLLVQQQVAASAARPLSREVRCEVSRSEGVSCASAAAAAKELEGLDEAAIAARDAEIEAARLLDGLISRKVVKQTVMTSVYGVTRIGARDQIYNRLKDINDAGGFVRPMSRDELRRLAQYTSKLTFGSMGEVFSGATNAMGWLADVATQIAKDTNQPVVWGTPLGWPVLQPYFNVKGRRVKTPFNMATIYDPDQLDLLDDNSKAPVLKAKQRSALPPNYVHSLDSSHMLMTATRCVNEGLTFAAVHDSFWTHACDVPRMNVLLREAFIELHTATNLKCLHAELMERFPQVRWDRLPPPPEQGDLDITCVRDSTYFFS</sequence>
<feature type="compositionally biased region" description="Basic and acidic residues" evidence="9">
    <location>
        <begin position="535"/>
        <end position="547"/>
    </location>
</feature>
<evidence type="ECO:0000256" key="4">
    <source>
        <dbReference type="ARBA" id="ARBA00022679"/>
    </source>
</evidence>
<feature type="region of interest" description="Disordered" evidence="9">
    <location>
        <begin position="507"/>
        <end position="547"/>
    </location>
</feature>
<feature type="domain" description="DNA-directed RNA polymerase N-terminal" evidence="10">
    <location>
        <begin position="204"/>
        <end position="675"/>
    </location>
</feature>
<evidence type="ECO:0000313" key="11">
    <source>
        <dbReference type="EMBL" id="KOO26739.1"/>
    </source>
</evidence>
<dbReference type="Gene3D" id="1.10.287.280">
    <property type="match status" value="1"/>
</dbReference>
<dbReference type="PANTHER" id="PTHR10102">
    <property type="entry name" value="DNA-DIRECTED RNA POLYMERASE, MITOCHONDRIAL"/>
    <property type="match status" value="1"/>
</dbReference>
<evidence type="ECO:0000256" key="1">
    <source>
        <dbReference type="ARBA" id="ARBA00009493"/>
    </source>
</evidence>
<dbReference type="SMART" id="SM01311">
    <property type="entry name" value="RPOL_N"/>
    <property type="match status" value="1"/>
</dbReference>
<accession>A0A0M0JJH9</accession>
<dbReference type="InterPro" id="IPR029262">
    <property type="entry name" value="RPOL_N"/>
</dbReference>
<gene>
    <name evidence="11" type="ORF">Ctob_012956</name>
</gene>
<evidence type="ECO:0000256" key="8">
    <source>
        <dbReference type="RuleBase" id="RU003805"/>
    </source>
</evidence>
<proteinExistence type="inferred from homology"/>
<dbReference type="Gene3D" id="1.10.1320.10">
    <property type="entry name" value="DNA-directed RNA polymerase, N-terminal domain"/>
    <property type="match status" value="1"/>
</dbReference>
<dbReference type="GO" id="GO:0034245">
    <property type="term" value="C:mitochondrial DNA-directed RNA polymerase complex"/>
    <property type="evidence" value="ECO:0007669"/>
    <property type="project" value="TreeGrafter"/>
</dbReference>
<feature type="region of interest" description="Disordered" evidence="9">
    <location>
        <begin position="333"/>
        <end position="416"/>
    </location>
</feature>
<dbReference type="PROSITE" id="PS00900">
    <property type="entry name" value="RNA_POL_PHAGE_1"/>
    <property type="match status" value="1"/>
</dbReference>
<dbReference type="GO" id="GO:0006390">
    <property type="term" value="P:mitochondrial transcription"/>
    <property type="evidence" value="ECO:0007669"/>
    <property type="project" value="TreeGrafter"/>
</dbReference>
<dbReference type="InterPro" id="IPR037159">
    <property type="entry name" value="RNA_POL_N_sf"/>
</dbReference>
<feature type="region of interest" description="Disordered" evidence="9">
    <location>
        <begin position="435"/>
        <end position="456"/>
    </location>
</feature>
<dbReference type="AlphaFoldDB" id="A0A0M0JJH9"/>
<comment type="function">
    <text evidence="8">DNA-dependent RNA polymerase catalyzes the transcription of DNA into RNA using the four ribonucleoside triphosphates as substrates.</text>
</comment>
<dbReference type="GO" id="GO:0003677">
    <property type="term" value="F:DNA binding"/>
    <property type="evidence" value="ECO:0007669"/>
    <property type="project" value="InterPro"/>
</dbReference>
<evidence type="ECO:0000256" key="2">
    <source>
        <dbReference type="ARBA" id="ARBA00012418"/>
    </source>
</evidence>
<evidence type="ECO:0000256" key="5">
    <source>
        <dbReference type="ARBA" id="ARBA00022695"/>
    </source>
</evidence>
<dbReference type="Proteomes" id="UP000037460">
    <property type="component" value="Unassembled WGS sequence"/>
</dbReference>
<comment type="caution">
    <text evidence="11">The sequence shown here is derived from an EMBL/GenBank/DDBJ whole genome shotgun (WGS) entry which is preliminary data.</text>
</comment>
<keyword evidence="5 8" id="KW-0548">Nucleotidyltransferase</keyword>
<dbReference type="GO" id="GO:0003899">
    <property type="term" value="F:DNA-directed RNA polymerase activity"/>
    <property type="evidence" value="ECO:0007669"/>
    <property type="project" value="UniProtKB-EC"/>
</dbReference>
<name>A0A0M0JJH9_9EUKA</name>
<dbReference type="OrthoDB" id="276422at2759"/>
<evidence type="ECO:0000256" key="6">
    <source>
        <dbReference type="ARBA" id="ARBA00023163"/>
    </source>
</evidence>
<dbReference type="InterPro" id="IPR043502">
    <property type="entry name" value="DNA/RNA_pol_sf"/>
</dbReference>
<dbReference type="PANTHER" id="PTHR10102:SF0">
    <property type="entry name" value="DNA-DIRECTED RNA POLYMERASE, MITOCHONDRIAL"/>
    <property type="match status" value="1"/>
</dbReference>
<evidence type="ECO:0000256" key="7">
    <source>
        <dbReference type="ARBA" id="ARBA00048552"/>
    </source>
</evidence>
<dbReference type="Gene3D" id="1.10.150.20">
    <property type="entry name" value="5' to 3' exonuclease, C-terminal subdomain"/>
    <property type="match status" value="1"/>
</dbReference>